<name>A0A1Y3B498_EURMA</name>
<sequence length="231" mass="27710">MAIGEKNQDYEVLIRKFFEFKCEAYLKEHQEKLKNDLREEMRNKEAEYEAKLSGKDAEWKRIHKELNDFLIEHFKDQNKILTKVRKRLIKTIPVVERDLRNLLRKEQKLVLLMEDKMHKFNMEQQLLVEKLQNKLNNEEMTMVEEFIRDWDEQTENISRMMQNGFEINPIDMNLSFGSWPETAVIEPMFKQNIEKANDSNIVISQEELAPSTKDPITTTIEMVKPKKSVRF</sequence>
<proteinExistence type="predicted"/>
<dbReference type="EMBL" id="MUJZ01047170">
    <property type="protein sequence ID" value="OTF74416.1"/>
    <property type="molecule type" value="Genomic_DNA"/>
</dbReference>
<protein>
    <submittedName>
        <fullName evidence="2">Uncharacterized protein</fullName>
    </submittedName>
</protein>
<organism evidence="2 3">
    <name type="scientific">Euroglyphus maynei</name>
    <name type="common">Mayne's house dust mite</name>
    <dbReference type="NCBI Taxonomy" id="6958"/>
    <lineage>
        <taxon>Eukaryota</taxon>
        <taxon>Metazoa</taxon>
        <taxon>Ecdysozoa</taxon>
        <taxon>Arthropoda</taxon>
        <taxon>Chelicerata</taxon>
        <taxon>Arachnida</taxon>
        <taxon>Acari</taxon>
        <taxon>Acariformes</taxon>
        <taxon>Sarcoptiformes</taxon>
        <taxon>Astigmata</taxon>
        <taxon>Psoroptidia</taxon>
        <taxon>Analgoidea</taxon>
        <taxon>Pyroglyphidae</taxon>
        <taxon>Pyroglyphinae</taxon>
        <taxon>Euroglyphus</taxon>
    </lineage>
</organism>
<keyword evidence="3" id="KW-1185">Reference proteome</keyword>
<accession>A0A1Y3B498</accession>
<reference evidence="2 3" key="1">
    <citation type="submission" date="2017-03" db="EMBL/GenBank/DDBJ databases">
        <title>Genome Survey of Euroglyphus maynei.</title>
        <authorList>
            <person name="Arlian L.G."/>
            <person name="Morgan M.S."/>
            <person name="Rider S.D."/>
        </authorList>
    </citation>
    <scope>NUCLEOTIDE SEQUENCE [LARGE SCALE GENOMIC DNA]</scope>
    <source>
        <strain evidence="2">Arlian Lab</strain>
        <tissue evidence="2">Whole body</tissue>
    </source>
</reference>
<gene>
    <name evidence="2" type="ORF">BLA29_007561</name>
</gene>
<evidence type="ECO:0000256" key="1">
    <source>
        <dbReference type="SAM" id="Coils"/>
    </source>
</evidence>
<dbReference type="OrthoDB" id="10383031at2759"/>
<feature type="coiled-coil region" evidence="1">
    <location>
        <begin position="27"/>
        <end position="58"/>
    </location>
</feature>
<comment type="caution">
    <text evidence="2">The sequence shown here is derived from an EMBL/GenBank/DDBJ whole genome shotgun (WGS) entry which is preliminary data.</text>
</comment>
<evidence type="ECO:0000313" key="2">
    <source>
        <dbReference type="EMBL" id="OTF74416.1"/>
    </source>
</evidence>
<dbReference type="AlphaFoldDB" id="A0A1Y3B498"/>
<feature type="non-terminal residue" evidence="2">
    <location>
        <position position="231"/>
    </location>
</feature>
<dbReference type="Proteomes" id="UP000194236">
    <property type="component" value="Unassembled WGS sequence"/>
</dbReference>
<keyword evidence="1" id="KW-0175">Coiled coil</keyword>
<evidence type="ECO:0000313" key="3">
    <source>
        <dbReference type="Proteomes" id="UP000194236"/>
    </source>
</evidence>